<accession>A0A0C3ACV8</accession>
<reference evidence="3" key="2">
    <citation type="submission" date="2015-01" db="EMBL/GenBank/DDBJ databases">
        <title>Evolutionary Origins and Diversification of the Mycorrhizal Mutualists.</title>
        <authorList>
            <consortium name="DOE Joint Genome Institute"/>
            <consortium name="Mycorrhizal Genomics Consortium"/>
            <person name="Kohler A."/>
            <person name="Kuo A."/>
            <person name="Nagy L.G."/>
            <person name="Floudas D."/>
            <person name="Copeland A."/>
            <person name="Barry K.W."/>
            <person name="Cichocki N."/>
            <person name="Veneault-Fourrey C."/>
            <person name="LaButti K."/>
            <person name="Lindquist E.A."/>
            <person name="Lipzen A."/>
            <person name="Lundell T."/>
            <person name="Morin E."/>
            <person name="Murat C."/>
            <person name="Riley R."/>
            <person name="Ohm R."/>
            <person name="Sun H."/>
            <person name="Tunlid A."/>
            <person name="Henrissat B."/>
            <person name="Grigoriev I.V."/>
            <person name="Hibbett D.S."/>
            <person name="Martin F."/>
        </authorList>
    </citation>
    <scope>NUCLEOTIDE SEQUENCE [LARGE SCALE GENOMIC DNA]</scope>
    <source>
        <strain evidence="3">MAFF 305830</strain>
    </source>
</reference>
<dbReference type="HOGENOM" id="CLU_1511496_0_0_1"/>
<organism evidence="2 3">
    <name type="scientific">Serendipita vermifera MAFF 305830</name>
    <dbReference type="NCBI Taxonomy" id="933852"/>
    <lineage>
        <taxon>Eukaryota</taxon>
        <taxon>Fungi</taxon>
        <taxon>Dikarya</taxon>
        <taxon>Basidiomycota</taxon>
        <taxon>Agaricomycotina</taxon>
        <taxon>Agaricomycetes</taxon>
        <taxon>Sebacinales</taxon>
        <taxon>Serendipitaceae</taxon>
        <taxon>Serendipita</taxon>
    </lineage>
</organism>
<reference evidence="2 3" key="1">
    <citation type="submission" date="2014-04" db="EMBL/GenBank/DDBJ databases">
        <authorList>
            <consortium name="DOE Joint Genome Institute"/>
            <person name="Kuo A."/>
            <person name="Zuccaro A."/>
            <person name="Kohler A."/>
            <person name="Nagy L.G."/>
            <person name="Floudas D."/>
            <person name="Copeland A."/>
            <person name="Barry K.W."/>
            <person name="Cichocki N."/>
            <person name="Veneault-Fourrey C."/>
            <person name="LaButti K."/>
            <person name="Lindquist E.A."/>
            <person name="Lipzen A."/>
            <person name="Lundell T."/>
            <person name="Morin E."/>
            <person name="Murat C."/>
            <person name="Sun H."/>
            <person name="Tunlid A."/>
            <person name="Henrissat B."/>
            <person name="Grigoriev I.V."/>
            <person name="Hibbett D.S."/>
            <person name="Martin F."/>
            <person name="Nordberg H.P."/>
            <person name="Cantor M.N."/>
            <person name="Hua S.X."/>
        </authorList>
    </citation>
    <scope>NUCLEOTIDE SEQUENCE [LARGE SCALE GENOMIC DNA]</scope>
    <source>
        <strain evidence="2 3">MAFF 305830</strain>
    </source>
</reference>
<dbReference type="EMBL" id="KN824355">
    <property type="protein sequence ID" value="KIM22490.1"/>
    <property type="molecule type" value="Genomic_DNA"/>
</dbReference>
<dbReference type="Proteomes" id="UP000054097">
    <property type="component" value="Unassembled WGS sequence"/>
</dbReference>
<protein>
    <submittedName>
        <fullName evidence="2">Uncharacterized protein</fullName>
    </submittedName>
</protein>
<evidence type="ECO:0000313" key="2">
    <source>
        <dbReference type="EMBL" id="KIM22490.1"/>
    </source>
</evidence>
<sequence length="178" mass="20094">MSVDTSVLLLELFACTLTGETFRSKGRRPSGTSPFRLLFFDLDAYSARISARDKLQHYKLLCLTAQSAIAQGNSQGAQFDPLASLREDLFAVILSSPSEGFDCPSGENWMQLCRRKADTFAKEWYTSTQTGERAQKALCVLFHLVDQLDKSFWLTNIMVLGHKFGQMVYPWLRPLGVR</sequence>
<name>A0A0C3ACV8_SERVB</name>
<feature type="signal peptide" evidence="1">
    <location>
        <begin position="1"/>
        <end position="18"/>
    </location>
</feature>
<dbReference type="AlphaFoldDB" id="A0A0C3ACV8"/>
<gene>
    <name evidence="2" type="ORF">M408DRAFT_332917</name>
</gene>
<feature type="chain" id="PRO_5002160900" evidence="1">
    <location>
        <begin position="19"/>
        <end position="178"/>
    </location>
</feature>
<evidence type="ECO:0000256" key="1">
    <source>
        <dbReference type="SAM" id="SignalP"/>
    </source>
</evidence>
<keyword evidence="3" id="KW-1185">Reference proteome</keyword>
<proteinExistence type="predicted"/>
<keyword evidence="1" id="KW-0732">Signal</keyword>
<evidence type="ECO:0000313" key="3">
    <source>
        <dbReference type="Proteomes" id="UP000054097"/>
    </source>
</evidence>